<keyword evidence="1" id="KW-1133">Transmembrane helix</keyword>
<dbReference type="EMBL" id="CP029543">
    <property type="protein sequence ID" value="AWV47274.1"/>
    <property type="molecule type" value="Genomic_DNA"/>
</dbReference>
<feature type="transmembrane region" description="Helical" evidence="1">
    <location>
        <begin position="12"/>
        <end position="29"/>
    </location>
</feature>
<accession>A0AAD0P769</accession>
<sequence>MTATDWGSRCMPWLGLVPLVWFRTLWLSLRYRLTLTIAWSAPGAAVLVGACAVDGRLVGRGRNVLACRRCATAVSVPRSAAWPHTRCRWRRSC</sequence>
<organism evidence="2 3">
    <name type="scientific">Mycobacterium leprae</name>
    <dbReference type="NCBI Taxonomy" id="1769"/>
    <lineage>
        <taxon>Bacteria</taxon>
        <taxon>Bacillati</taxon>
        <taxon>Actinomycetota</taxon>
        <taxon>Actinomycetes</taxon>
        <taxon>Mycobacteriales</taxon>
        <taxon>Mycobacteriaceae</taxon>
        <taxon>Mycobacterium</taxon>
    </lineage>
</organism>
<gene>
    <name evidence="2" type="ORF">DIJ64_01680</name>
</gene>
<feature type="transmembrane region" description="Helical" evidence="1">
    <location>
        <begin position="35"/>
        <end position="53"/>
    </location>
</feature>
<reference evidence="2 3" key="1">
    <citation type="submission" date="2018-05" db="EMBL/GenBank/DDBJ databases">
        <title>Evolution of small genomes with special reference to Mycobacterium leprae.</title>
        <authorList>
            <person name="Mohanty P.S."/>
            <person name="Bansal A.K."/>
            <person name="Gupta U.D."/>
            <person name="Naaz F."/>
            <person name="Dwivedi V.D."/>
            <person name="Singh H."/>
            <person name="Gupta G."/>
            <person name="Sharma S."/>
            <person name="Arora M."/>
        </authorList>
    </citation>
    <scope>NUCLEOTIDE SEQUENCE [LARGE SCALE GENOMIC DNA]</scope>
    <source>
        <strain evidence="2 3">MRHRU-235-G</strain>
    </source>
</reference>
<evidence type="ECO:0000256" key="1">
    <source>
        <dbReference type="SAM" id="Phobius"/>
    </source>
</evidence>
<dbReference type="AlphaFoldDB" id="A0AAD0P769"/>
<proteinExistence type="predicted"/>
<evidence type="ECO:0000313" key="2">
    <source>
        <dbReference type="EMBL" id="AWV47274.1"/>
    </source>
</evidence>
<evidence type="ECO:0000313" key="3">
    <source>
        <dbReference type="Proteomes" id="UP000249682"/>
    </source>
</evidence>
<keyword evidence="1" id="KW-0812">Transmembrane</keyword>
<keyword evidence="1" id="KW-0472">Membrane</keyword>
<name>A0AAD0P769_MYCLR</name>
<dbReference type="Proteomes" id="UP000249682">
    <property type="component" value="Chromosome"/>
</dbReference>
<protein>
    <submittedName>
        <fullName evidence="2">Uncharacterized protein</fullName>
    </submittedName>
</protein>